<evidence type="ECO:0000313" key="2">
    <source>
        <dbReference type="Proteomes" id="UP000321749"/>
    </source>
</evidence>
<dbReference type="RefSeq" id="WP_146796951.1">
    <property type="nucleotide sequence ID" value="NZ_BJUU01000027.1"/>
</dbReference>
<dbReference type="AlphaFoldDB" id="A0AA87UYN5"/>
<accession>A0AA87UYN5</accession>
<dbReference type="EMBL" id="BJUU01000027">
    <property type="protein sequence ID" value="GEK81422.1"/>
    <property type="molecule type" value="Genomic_DNA"/>
</dbReference>
<evidence type="ECO:0000313" key="1">
    <source>
        <dbReference type="EMBL" id="GEK81422.1"/>
    </source>
</evidence>
<keyword evidence="2" id="KW-1185">Reference proteome</keyword>
<protein>
    <submittedName>
        <fullName evidence="1">Uncharacterized protein</fullName>
    </submittedName>
</protein>
<reference evidence="1 2" key="1">
    <citation type="submission" date="2019-07" db="EMBL/GenBank/DDBJ databases">
        <title>Whole genome shotgun sequence of Agrococcus baldri NBRC 103055.</title>
        <authorList>
            <person name="Hosoyama A."/>
            <person name="Uohara A."/>
            <person name="Ohji S."/>
            <person name="Ichikawa N."/>
        </authorList>
    </citation>
    <scope>NUCLEOTIDE SEQUENCE [LARGE SCALE GENOMIC DNA]</scope>
    <source>
        <strain evidence="1 2">NBRC 103055</strain>
    </source>
</reference>
<dbReference type="Proteomes" id="UP000321749">
    <property type="component" value="Unassembled WGS sequence"/>
</dbReference>
<proteinExistence type="predicted"/>
<gene>
    <name evidence="1" type="ORF">ABA31_27730</name>
</gene>
<sequence>MDDNTPRDDTLDEVAALVQHGIVPRLWIFLIDPDGTLRRDLQQIDGTPVSPDAYAVLALRGILGHVLDVDQEVVFVIERPAGPRPSPDDWAWHDAIVRAAGGIPVPLRGVLLAHLDGVDVLEPRTLAA</sequence>
<name>A0AA87UYN5_9MICO</name>
<comment type="caution">
    <text evidence="1">The sequence shown here is derived from an EMBL/GenBank/DDBJ whole genome shotgun (WGS) entry which is preliminary data.</text>
</comment>
<organism evidence="1 2">
    <name type="scientific">Agrococcus baldri</name>
    <dbReference type="NCBI Taxonomy" id="153730"/>
    <lineage>
        <taxon>Bacteria</taxon>
        <taxon>Bacillati</taxon>
        <taxon>Actinomycetota</taxon>
        <taxon>Actinomycetes</taxon>
        <taxon>Micrococcales</taxon>
        <taxon>Microbacteriaceae</taxon>
        <taxon>Agrococcus</taxon>
    </lineage>
</organism>